<sequence>MMSYIAASIIFVTGAPYKRHFFSNQIYVCIVCAEIALASYLILDPAEAVMKYLNFKAAPDEKFPLILYAICLGNIAISFIWEKYFVQHLVAKHIVPLVARLRGPVRKFKKLQQQLQTSEEWPPLINDKDRGEMVQIVNQEKCSVVDMI</sequence>
<keyword evidence="3" id="KW-1185">Reference proteome</keyword>
<dbReference type="AlphaFoldDB" id="A0A087TAL2"/>
<reference evidence="2 3" key="1">
    <citation type="submission" date="2013-11" db="EMBL/GenBank/DDBJ databases">
        <title>Genome sequencing of Stegodyphus mimosarum.</title>
        <authorList>
            <person name="Bechsgaard J."/>
        </authorList>
    </citation>
    <scope>NUCLEOTIDE SEQUENCE [LARGE SCALE GENOMIC DNA]</scope>
</reference>
<dbReference type="EMBL" id="KK114316">
    <property type="protein sequence ID" value="KFM62151.1"/>
    <property type="molecule type" value="Genomic_DNA"/>
</dbReference>
<feature type="transmembrane region" description="Helical" evidence="1">
    <location>
        <begin position="63"/>
        <end position="81"/>
    </location>
</feature>
<dbReference type="OrthoDB" id="48943at2759"/>
<protein>
    <submittedName>
        <fullName evidence="2">Putative cation-transporting ATPase</fullName>
    </submittedName>
</protein>
<keyword evidence="1" id="KW-0812">Transmembrane</keyword>
<keyword evidence="1" id="KW-0472">Membrane</keyword>
<name>A0A087TAL2_STEMI</name>
<accession>A0A087TAL2</accession>
<dbReference type="Proteomes" id="UP000054359">
    <property type="component" value="Unassembled WGS sequence"/>
</dbReference>
<dbReference type="STRING" id="407821.A0A087TAL2"/>
<gene>
    <name evidence="2" type="ORF">X975_06176</name>
</gene>
<evidence type="ECO:0000313" key="3">
    <source>
        <dbReference type="Proteomes" id="UP000054359"/>
    </source>
</evidence>
<evidence type="ECO:0000256" key="1">
    <source>
        <dbReference type="SAM" id="Phobius"/>
    </source>
</evidence>
<feature type="non-terminal residue" evidence="2">
    <location>
        <position position="148"/>
    </location>
</feature>
<keyword evidence="1" id="KW-1133">Transmembrane helix</keyword>
<proteinExistence type="predicted"/>
<evidence type="ECO:0000313" key="2">
    <source>
        <dbReference type="EMBL" id="KFM62151.1"/>
    </source>
</evidence>
<organism evidence="2 3">
    <name type="scientific">Stegodyphus mimosarum</name>
    <name type="common">African social velvet spider</name>
    <dbReference type="NCBI Taxonomy" id="407821"/>
    <lineage>
        <taxon>Eukaryota</taxon>
        <taxon>Metazoa</taxon>
        <taxon>Ecdysozoa</taxon>
        <taxon>Arthropoda</taxon>
        <taxon>Chelicerata</taxon>
        <taxon>Arachnida</taxon>
        <taxon>Araneae</taxon>
        <taxon>Araneomorphae</taxon>
        <taxon>Entelegynae</taxon>
        <taxon>Eresoidea</taxon>
        <taxon>Eresidae</taxon>
        <taxon>Stegodyphus</taxon>
    </lineage>
</organism>
<feature type="transmembrane region" description="Helical" evidence="1">
    <location>
        <begin position="21"/>
        <end position="43"/>
    </location>
</feature>